<evidence type="ECO:0000313" key="13">
    <source>
        <dbReference type="EMBL" id="AQK38494.1"/>
    </source>
</evidence>
<sequence length="412" mass="47129">MDSYWESQPYSFDINDEGAIPKTNLPITILGEVYSGLYDRDEIRSDIISKLWFTYRRGFKPIGTPSGFVSDTGWGCMHRCGQMMIAHALIMIHLGRQWRWYRNIDNPVYHRILAMFHDNRNVPYSIHMISMIGQLEGKSAGKWFGPNTVAQALKNLSVEDKWTNLVVHITMEDGVIIDEIISECHKIEENSKSGQHHPSQMDLMNPKYKSAVQAVSKEIDDNCVEIMIPPIAQTHKKDNLKTSSKTQWRPLLLIIPVRLGLNELNECYVTALKDVFQLSQCVGIIGGRPSHALWFIGQVGEDLIYLDPHEPQTVVPLKTYCQVLDDESYHCTKWSKMPIVKVDPSLAIGFVCTSEDSFITLCEQLKRKILIPAGNYPMFEIHQKRPYYFPPLYNCNISVNGTDDSAEEFELI</sequence>
<accession>A0A1Q0XEW5</accession>
<dbReference type="InterPro" id="IPR038765">
    <property type="entry name" value="Papain-like_cys_pep_sf"/>
</dbReference>
<dbReference type="PANTHER" id="PTHR22624">
    <property type="entry name" value="CYSTEINE PROTEASE ATG4"/>
    <property type="match status" value="1"/>
</dbReference>
<name>A0A1Q0XEW5_DUGJA</name>
<reference evidence="13" key="1">
    <citation type="submission" date="2016-06" db="EMBL/GenBank/DDBJ databases">
        <title>Cloning and expression analyis of autophagy related gene 4 in planarian Dugesia japonica.</title>
        <authorList>
            <person name="Ma K."/>
        </authorList>
    </citation>
    <scope>NUCLEOTIDE SEQUENCE</scope>
</reference>
<comment type="function">
    <text evidence="11">Cysteine protease that plays a key role in autophagy by mediating both proteolytic activation and delipidation of ATG8 family proteins.</text>
</comment>
<evidence type="ECO:0000256" key="4">
    <source>
        <dbReference type="ARBA" id="ARBA00022490"/>
    </source>
</evidence>
<evidence type="ECO:0000256" key="2">
    <source>
        <dbReference type="ARBA" id="ARBA00010958"/>
    </source>
</evidence>
<keyword evidence="3" id="KW-0813">Transport</keyword>
<evidence type="ECO:0000256" key="3">
    <source>
        <dbReference type="ARBA" id="ARBA00022448"/>
    </source>
</evidence>
<evidence type="ECO:0000256" key="1">
    <source>
        <dbReference type="ARBA" id="ARBA00004496"/>
    </source>
</evidence>
<dbReference type="InterPro" id="IPR005078">
    <property type="entry name" value="Peptidase_C54"/>
</dbReference>
<dbReference type="GO" id="GO:0015031">
    <property type="term" value="P:protein transport"/>
    <property type="evidence" value="ECO:0007669"/>
    <property type="project" value="UniProtKB-KW"/>
</dbReference>
<proteinExistence type="evidence at transcript level"/>
<keyword evidence="8 11" id="KW-0653">Protein transport</keyword>
<dbReference type="GO" id="GO:0000423">
    <property type="term" value="P:mitophagy"/>
    <property type="evidence" value="ECO:0007669"/>
    <property type="project" value="TreeGrafter"/>
</dbReference>
<dbReference type="Pfam" id="PF03416">
    <property type="entry name" value="Peptidase_C54"/>
    <property type="match status" value="1"/>
</dbReference>
<dbReference type="GO" id="GO:0035973">
    <property type="term" value="P:aggrephagy"/>
    <property type="evidence" value="ECO:0007669"/>
    <property type="project" value="TreeGrafter"/>
</dbReference>
<dbReference type="GO" id="GO:0005737">
    <property type="term" value="C:cytoplasm"/>
    <property type="evidence" value="ECO:0007669"/>
    <property type="project" value="UniProtKB-SubCell"/>
</dbReference>
<evidence type="ECO:0000259" key="12">
    <source>
        <dbReference type="Pfam" id="PF03416"/>
    </source>
</evidence>
<dbReference type="GO" id="GO:0034727">
    <property type="term" value="P:piecemeal microautophagy of the nucleus"/>
    <property type="evidence" value="ECO:0007669"/>
    <property type="project" value="TreeGrafter"/>
</dbReference>
<organism evidence="13">
    <name type="scientific">Dugesia japonica</name>
    <name type="common">Planarian</name>
    <dbReference type="NCBI Taxonomy" id="6161"/>
    <lineage>
        <taxon>Eukaryota</taxon>
        <taxon>Metazoa</taxon>
        <taxon>Spiralia</taxon>
        <taxon>Lophotrochozoa</taxon>
        <taxon>Platyhelminthes</taxon>
        <taxon>Rhabditophora</taxon>
        <taxon>Seriata</taxon>
        <taxon>Tricladida</taxon>
        <taxon>Continenticola</taxon>
        <taxon>Geoplanoidea</taxon>
        <taxon>Dugesiidae</taxon>
        <taxon>Dugesia</taxon>
    </lineage>
</organism>
<comment type="catalytic activity">
    <reaction evidence="10">
        <text>[protein]-C-terminal L-amino acid-glycyl-phosphatidylethanolamide + H2O = [protein]-C-terminal L-amino acid-glycine + a 1,2-diacyl-sn-glycero-3-phosphoethanolamine</text>
        <dbReference type="Rhea" id="RHEA:67548"/>
        <dbReference type="Rhea" id="RHEA-COMP:17323"/>
        <dbReference type="Rhea" id="RHEA-COMP:17324"/>
        <dbReference type="ChEBI" id="CHEBI:15377"/>
        <dbReference type="ChEBI" id="CHEBI:64612"/>
        <dbReference type="ChEBI" id="CHEBI:172940"/>
        <dbReference type="ChEBI" id="CHEBI:172941"/>
    </reaction>
    <physiologicalReaction direction="left-to-right" evidence="10">
        <dbReference type="Rhea" id="RHEA:67549"/>
    </physiologicalReaction>
</comment>
<dbReference type="EC" id="3.4.22.-" evidence="11"/>
<dbReference type="InterPro" id="IPR046792">
    <property type="entry name" value="Peptidase_C54_cat"/>
</dbReference>
<dbReference type="GO" id="GO:0016485">
    <property type="term" value="P:protein processing"/>
    <property type="evidence" value="ECO:0007669"/>
    <property type="project" value="TreeGrafter"/>
</dbReference>
<comment type="similarity">
    <text evidence="2 11">Belongs to the peptidase C54 family.</text>
</comment>
<dbReference type="GO" id="GO:0019786">
    <property type="term" value="F:protein-phosphatidylethanolamide deconjugating activity"/>
    <property type="evidence" value="ECO:0007669"/>
    <property type="project" value="InterPro"/>
</dbReference>
<keyword evidence="9 11" id="KW-0072">Autophagy</keyword>
<dbReference type="GO" id="GO:0000045">
    <property type="term" value="P:autophagosome assembly"/>
    <property type="evidence" value="ECO:0007669"/>
    <property type="project" value="TreeGrafter"/>
</dbReference>
<keyword evidence="5 11" id="KW-0645">Protease</keyword>
<evidence type="ECO:0000256" key="5">
    <source>
        <dbReference type="ARBA" id="ARBA00022670"/>
    </source>
</evidence>
<evidence type="ECO:0000256" key="7">
    <source>
        <dbReference type="ARBA" id="ARBA00022807"/>
    </source>
</evidence>
<protein>
    <recommendedName>
        <fullName evidence="11">Cysteine protease</fullName>
        <ecNumber evidence="11">3.4.22.-</ecNumber>
    </recommendedName>
</protein>
<evidence type="ECO:0000256" key="8">
    <source>
        <dbReference type="ARBA" id="ARBA00022927"/>
    </source>
</evidence>
<keyword evidence="7" id="KW-0788">Thiol protease</keyword>
<evidence type="ECO:0000256" key="9">
    <source>
        <dbReference type="ARBA" id="ARBA00023006"/>
    </source>
</evidence>
<comment type="subcellular location">
    <subcellularLocation>
        <location evidence="1 11">Cytoplasm</location>
    </subcellularLocation>
</comment>
<feature type="domain" description="Peptidase C54 catalytic" evidence="12">
    <location>
        <begin position="41"/>
        <end position="364"/>
    </location>
</feature>
<keyword evidence="4 11" id="KW-0963">Cytoplasm</keyword>
<gene>
    <name evidence="13" type="primary">Atg4</name>
</gene>
<evidence type="ECO:0000256" key="11">
    <source>
        <dbReference type="RuleBase" id="RU363115"/>
    </source>
</evidence>
<dbReference type="GO" id="GO:0004197">
    <property type="term" value="F:cysteine-type endopeptidase activity"/>
    <property type="evidence" value="ECO:0007669"/>
    <property type="project" value="TreeGrafter"/>
</dbReference>
<evidence type="ECO:0000256" key="6">
    <source>
        <dbReference type="ARBA" id="ARBA00022801"/>
    </source>
</evidence>
<dbReference type="AlphaFoldDB" id="A0A1Q0XEW5"/>
<dbReference type="EMBL" id="KX364278">
    <property type="protein sequence ID" value="AQK38494.1"/>
    <property type="molecule type" value="mRNA"/>
</dbReference>
<dbReference type="PANTHER" id="PTHR22624:SF49">
    <property type="entry name" value="CYSTEINE PROTEASE"/>
    <property type="match status" value="1"/>
</dbReference>
<dbReference type="SUPFAM" id="SSF54001">
    <property type="entry name" value="Cysteine proteinases"/>
    <property type="match status" value="1"/>
</dbReference>
<keyword evidence="6 11" id="KW-0378">Hydrolase</keyword>
<evidence type="ECO:0000256" key="10">
    <source>
        <dbReference type="ARBA" id="ARBA00029362"/>
    </source>
</evidence>